<protein>
    <recommendedName>
        <fullName evidence="3">DUF7144 domain-containing protein</fullName>
    </recommendedName>
</protein>
<dbReference type="AlphaFoldDB" id="A0A1H1U720"/>
<dbReference type="EMBL" id="LT629732">
    <property type="protein sequence ID" value="SDS68056.1"/>
    <property type="molecule type" value="Genomic_DNA"/>
</dbReference>
<evidence type="ECO:0000256" key="2">
    <source>
        <dbReference type="SAM" id="Phobius"/>
    </source>
</evidence>
<feature type="transmembrane region" description="Helical" evidence="2">
    <location>
        <begin position="103"/>
        <end position="124"/>
    </location>
</feature>
<keyword evidence="2" id="KW-0472">Membrane</keyword>
<dbReference type="InterPro" id="IPR055568">
    <property type="entry name" value="DUF7144"/>
</dbReference>
<organism evidence="4 5">
    <name type="scientific">Actinopolymorpha singaporensis</name>
    <dbReference type="NCBI Taxonomy" id="117157"/>
    <lineage>
        <taxon>Bacteria</taxon>
        <taxon>Bacillati</taxon>
        <taxon>Actinomycetota</taxon>
        <taxon>Actinomycetes</taxon>
        <taxon>Propionibacteriales</taxon>
        <taxon>Actinopolymorphaceae</taxon>
        <taxon>Actinopolymorpha</taxon>
    </lineage>
</organism>
<dbReference type="Pfam" id="PF23636">
    <property type="entry name" value="DUF7144"/>
    <property type="match status" value="1"/>
</dbReference>
<gene>
    <name evidence="4" type="ORF">SAMN04489717_3499</name>
</gene>
<dbReference type="STRING" id="117157.SAMN04489717_3499"/>
<feature type="region of interest" description="Disordered" evidence="1">
    <location>
        <begin position="1"/>
        <end position="46"/>
    </location>
</feature>
<evidence type="ECO:0000256" key="1">
    <source>
        <dbReference type="SAM" id="MobiDB-lite"/>
    </source>
</evidence>
<feature type="transmembrane region" description="Helical" evidence="2">
    <location>
        <begin position="153"/>
        <end position="171"/>
    </location>
</feature>
<keyword evidence="2" id="KW-1133">Transmembrane helix</keyword>
<sequence length="181" mass="19113">MTDMGRRDTGAEAQEKGAEIPEQASPPSETVTSPKAAPAARGPGEAEQVRPAAAGGLGWIMYAGAVLIVAGVFEGIWGLTALLRTTYFVVPSTGLVVSFNYTGWGWVHVGLAVLLVLTGLAVLAGQRWARYVGICVAALGMIANFLTLAAFPFWSLVMIAIDVLVIYALAVHGREMERLRA</sequence>
<reference evidence="4 5" key="1">
    <citation type="submission" date="2016-10" db="EMBL/GenBank/DDBJ databases">
        <authorList>
            <person name="de Groot N.N."/>
        </authorList>
    </citation>
    <scope>NUCLEOTIDE SEQUENCE [LARGE SCALE GENOMIC DNA]</scope>
    <source>
        <strain evidence="4 5">DSM 22024</strain>
    </source>
</reference>
<feature type="transmembrane region" description="Helical" evidence="2">
    <location>
        <begin position="131"/>
        <end position="147"/>
    </location>
</feature>
<keyword evidence="5" id="KW-1185">Reference proteome</keyword>
<name>A0A1H1U720_9ACTN</name>
<accession>A0A1H1U720</accession>
<feature type="domain" description="DUF7144" evidence="3">
    <location>
        <begin position="59"/>
        <end position="174"/>
    </location>
</feature>
<feature type="compositionally biased region" description="Low complexity" evidence="1">
    <location>
        <begin position="36"/>
        <end position="46"/>
    </location>
</feature>
<feature type="compositionally biased region" description="Basic and acidic residues" evidence="1">
    <location>
        <begin position="1"/>
        <end position="19"/>
    </location>
</feature>
<evidence type="ECO:0000259" key="3">
    <source>
        <dbReference type="Pfam" id="PF23636"/>
    </source>
</evidence>
<dbReference type="RefSeq" id="WP_197681472.1">
    <property type="nucleotide sequence ID" value="NZ_LT629732.1"/>
</dbReference>
<feature type="transmembrane region" description="Helical" evidence="2">
    <location>
        <begin position="59"/>
        <end position="83"/>
    </location>
</feature>
<dbReference type="Proteomes" id="UP000198983">
    <property type="component" value="Chromosome I"/>
</dbReference>
<evidence type="ECO:0000313" key="4">
    <source>
        <dbReference type="EMBL" id="SDS68056.1"/>
    </source>
</evidence>
<proteinExistence type="predicted"/>
<evidence type="ECO:0000313" key="5">
    <source>
        <dbReference type="Proteomes" id="UP000198983"/>
    </source>
</evidence>
<keyword evidence="2" id="KW-0812">Transmembrane</keyword>